<dbReference type="AlphaFoldDB" id="A0A034W727"/>
<sequence>MGAKQTKIEGTYLPETPLAPTGSSCVPIVMENTFKYEEINDVQDPRSPNMCRTPISIFSTKNQTTVGLQNVEVNRDSESAVAQLRKRIFKGFSYNLNDPRSPGYQFNRTPISFDDSQDKILNLDDTFADLFAGTQPQPITSEDLKSEPNIELPSNKNADDMNSVASVEEFNDAIDKMSNNIDFAPKNTTYEVETKIETIEEVIECSESFKEESLAEKEDVLIPKRVSPQRTPKIIQDEIDPRSPTFGVDRTPIMFNDDDDETTESVLLESILATLSLDMSDNSICSTSSNNQKTAVEANKPDRQGQLFRKITHKRMRRTRANEKIPLPTRRITKELQISPQRVSSENSENGPKNMKSLKLKQKDSNENAMKRTPFSCIKNSNEFHSRITEKNKMIKSRLEYNDESISNKIHIDSLTN</sequence>
<accession>A0A034W727</accession>
<name>A0A034W727_BACDO</name>
<dbReference type="RefSeq" id="XP_011210349.2">
    <property type="nucleotide sequence ID" value="XM_011212047.4"/>
</dbReference>
<dbReference type="EMBL" id="GAKP01008855">
    <property type="protein sequence ID" value="JAC50097.1"/>
    <property type="molecule type" value="Transcribed_RNA"/>
</dbReference>
<evidence type="ECO:0000313" key="2">
    <source>
        <dbReference type="EMBL" id="JAC50097.1"/>
    </source>
</evidence>
<dbReference type="PANTHER" id="PTHR34756:SF1">
    <property type="entry name" value="CELL DIVISION CYCLE-ASSOCIATED PROTEIN 3"/>
    <property type="match status" value="1"/>
</dbReference>
<evidence type="ECO:0000256" key="1">
    <source>
        <dbReference type="SAM" id="MobiDB-lite"/>
    </source>
</evidence>
<organism evidence="2">
    <name type="scientific">Bactrocera dorsalis</name>
    <name type="common">Oriental fruit fly</name>
    <name type="synonym">Dacus dorsalis</name>
    <dbReference type="NCBI Taxonomy" id="27457"/>
    <lineage>
        <taxon>Eukaryota</taxon>
        <taxon>Metazoa</taxon>
        <taxon>Ecdysozoa</taxon>
        <taxon>Arthropoda</taxon>
        <taxon>Hexapoda</taxon>
        <taxon>Insecta</taxon>
        <taxon>Pterygota</taxon>
        <taxon>Neoptera</taxon>
        <taxon>Endopterygota</taxon>
        <taxon>Diptera</taxon>
        <taxon>Brachycera</taxon>
        <taxon>Muscomorpha</taxon>
        <taxon>Tephritoidea</taxon>
        <taxon>Tephritidae</taxon>
        <taxon>Bactrocera</taxon>
        <taxon>Bactrocera</taxon>
    </lineage>
</organism>
<feature type="region of interest" description="Disordered" evidence="1">
    <location>
        <begin position="334"/>
        <end position="369"/>
    </location>
</feature>
<feature type="region of interest" description="Disordered" evidence="1">
    <location>
        <begin position="137"/>
        <end position="159"/>
    </location>
</feature>
<dbReference type="KEGG" id="bdr:105230986"/>
<protein>
    <submittedName>
        <fullName evidence="2">Uncharacterized protein</fullName>
    </submittedName>
</protein>
<dbReference type="PANTHER" id="PTHR34756">
    <property type="entry name" value="CELL DIVISION CYCLE-ASSOCIATED PROTEIN 3"/>
    <property type="match status" value="1"/>
</dbReference>
<feature type="compositionally biased region" description="Polar residues" evidence="1">
    <location>
        <begin position="336"/>
        <end position="351"/>
    </location>
</feature>
<dbReference type="GeneID" id="105230986"/>
<dbReference type="OrthoDB" id="6337960at2759"/>
<dbReference type="InterPro" id="IPR038832">
    <property type="entry name" value="CDCA3"/>
</dbReference>
<reference evidence="2" key="1">
    <citation type="journal article" date="2014" name="BMC Genomics">
        <title>Characterizing the developmental transcriptome of the oriental fruit fly, Bactrocera dorsalis (Diptera: Tephritidae) through comparative genomic analysis with Drosophila melanogaster utilizing modENCODE datasets.</title>
        <authorList>
            <person name="Geib S.M."/>
            <person name="Calla B."/>
            <person name="Hall B."/>
            <person name="Hou S."/>
            <person name="Manoukis N.C."/>
        </authorList>
    </citation>
    <scope>NUCLEOTIDE SEQUENCE</scope>
    <source>
        <strain evidence="2">Punador</strain>
    </source>
</reference>
<feature type="region of interest" description="Disordered" evidence="1">
    <location>
        <begin position="239"/>
        <end position="258"/>
    </location>
</feature>
<proteinExistence type="predicted"/>